<reference evidence="4" key="1">
    <citation type="journal article" date="2012" name="Proc. Natl. Acad. Sci. U.S.A.">
        <title>Antigenic diversity is generated by distinct evolutionary mechanisms in African trypanosome species.</title>
        <authorList>
            <person name="Jackson A.P."/>
            <person name="Berry A."/>
            <person name="Aslett M."/>
            <person name="Allison H.C."/>
            <person name="Burton P."/>
            <person name="Vavrova-Anderson J."/>
            <person name="Brown R."/>
            <person name="Browne H."/>
            <person name="Corton N."/>
            <person name="Hauser H."/>
            <person name="Gamble J."/>
            <person name="Gilderthorp R."/>
            <person name="Marcello L."/>
            <person name="McQuillan J."/>
            <person name="Otto T.D."/>
            <person name="Quail M.A."/>
            <person name="Sanders M.J."/>
            <person name="van Tonder A."/>
            <person name="Ginger M.L."/>
            <person name="Field M.C."/>
            <person name="Barry J.D."/>
            <person name="Hertz-Fowler C."/>
            <person name="Berriman M."/>
        </authorList>
    </citation>
    <scope>NUCLEOTIDE SEQUENCE</scope>
    <source>
        <strain evidence="4">Y486</strain>
    </source>
</reference>
<accession>G0TST6</accession>
<evidence type="ECO:0000313" key="4">
    <source>
        <dbReference type="EMBL" id="CCC47014.1"/>
    </source>
</evidence>
<dbReference type="Pfam" id="PF01591">
    <property type="entry name" value="6PF2K"/>
    <property type="match status" value="1"/>
</dbReference>
<dbReference type="GO" id="GO:0003873">
    <property type="term" value="F:6-phosphofructo-2-kinase activity"/>
    <property type="evidence" value="ECO:0007669"/>
    <property type="project" value="UniProtKB-EC"/>
</dbReference>
<dbReference type="InterPro" id="IPR003094">
    <property type="entry name" value="6Pfruct_kin"/>
</dbReference>
<protein>
    <submittedName>
        <fullName evidence="4">Putative 6-phosphofructo-2-kinase/fructose-2,6-biphosphatase</fullName>
        <ecNumber evidence="4">2.7.1.105</ecNumber>
    </submittedName>
</protein>
<dbReference type="VEuPathDB" id="TriTrypDB:TvY486_0302010"/>
<keyword evidence="1" id="KW-0547">Nucleotide-binding</keyword>
<gene>
    <name evidence="4" type="ORF">TVY486_0302010</name>
</gene>
<dbReference type="GO" id="GO:0006003">
    <property type="term" value="P:fructose 2,6-bisphosphate metabolic process"/>
    <property type="evidence" value="ECO:0007669"/>
    <property type="project" value="InterPro"/>
</dbReference>
<evidence type="ECO:0000256" key="2">
    <source>
        <dbReference type="ARBA" id="ARBA00022840"/>
    </source>
</evidence>
<dbReference type="PRINTS" id="PR00991">
    <property type="entry name" value="6PFRUCTKNASE"/>
</dbReference>
<dbReference type="InterPro" id="IPR013079">
    <property type="entry name" value="6Phosfructo_kin"/>
</dbReference>
<keyword evidence="2" id="KW-0067">ATP-binding</keyword>
<dbReference type="SUPFAM" id="SSF53254">
    <property type="entry name" value="Phosphoglycerate mutase-like"/>
    <property type="match status" value="1"/>
</dbReference>
<dbReference type="EC" id="2.7.1.105" evidence="4"/>
<dbReference type="GO" id="GO:0004331">
    <property type="term" value="F:fructose-2,6-bisphosphate 2-phosphatase activity"/>
    <property type="evidence" value="ECO:0007669"/>
    <property type="project" value="TreeGrafter"/>
</dbReference>
<dbReference type="AlphaFoldDB" id="G0TST6"/>
<dbReference type="Gene3D" id="3.40.50.300">
    <property type="entry name" value="P-loop containing nucleotide triphosphate hydrolases"/>
    <property type="match status" value="1"/>
</dbReference>
<dbReference type="GO" id="GO:0006000">
    <property type="term" value="P:fructose metabolic process"/>
    <property type="evidence" value="ECO:0007669"/>
    <property type="project" value="InterPro"/>
</dbReference>
<dbReference type="GO" id="GO:0005829">
    <property type="term" value="C:cytosol"/>
    <property type="evidence" value="ECO:0007669"/>
    <property type="project" value="TreeGrafter"/>
</dbReference>
<dbReference type="InterPro" id="IPR027417">
    <property type="entry name" value="P-loop_NTPase"/>
</dbReference>
<proteinExistence type="predicted"/>
<evidence type="ECO:0000259" key="3">
    <source>
        <dbReference type="Pfam" id="PF01591"/>
    </source>
</evidence>
<dbReference type="FunFam" id="3.40.50.300:FF:000644">
    <property type="entry name" value="GpmB, Fructose-2,6-bisphosphatase"/>
    <property type="match status" value="1"/>
</dbReference>
<keyword evidence="4" id="KW-0418">Kinase</keyword>
<sequence length="666" mass="73572">GKTPLDLAAENRHGSVCRYLVRMTRHLQERQERLQQSDAALLEMTPNFTYAETAPRREFRDSICLGTDATLETVGQPSKSSPNPSILLTSLPPNVAAHYLASDSKDDVTCAVGDTDQVDSTTGSRGEGLDGEAEEVDQINPSGQDFSSYSSVFDSVSLVVCMVGLPGRGKSFIGRRITRYLNWKGVPCRVFNAGNYRRRFLGAENTMRAEFYDPQNSEGKRMREAMVRLASADLVKFIVRHSCAVGIFDATNTTKERRRYLWEYFSTEMKKHKVKCRILFIESMCNDTNIITENILRAKCGNDDFKHVADTNEVIAAFNSRISEYEKVYEPVDVDEGISFIRIVDVKQHVVLHKVPCGLASRVAFFLLNLHPVAYPIYIALPGETFGNRNHVYGGDERLTPLGEQFAEALKRFILERYLPHMIVLHGTNPSVVNTLRPLEQALESEGTVISELKNDNLFGGAAVPACELLCPLRGLDNINSGCLCGKAIETAHGKYAKLYRYLCTNSIAGGVTYAEEGATAAVLGQDAADQGNAMLEKAGVQASVDVPPHAYGRRHSVRANERPIRRLFYVSDGIDPSMLYCVQFPHGESCRQVNVRLEPALMAVMRVQGPVFVVASPIPAQGALAFFNDVLPEMTPALRLPQHAVVEIGVKGDVTVHQLLPPTTV</sequence>
<keyword evidence="4" id="KW-0808">Transferase</keyword>
<organism evidence="4">
    <name type="scientific">Trypanosoma vivax (strain Y486)</name>
    <dbReference type="NCBI Taxonomy" id="1055687"/>
    <lineage>
        <taxon>Eukaryota</taxon>
        <taxon>Discoba</taxon>
        <taxon>Euglenozoa</taxon>
        <taxon>Kinetoplastea</taxon>
        <taxon>Metakinetoplastina</taxon>
        <taxon>Trypanosomatida</taxon>
        <taxon>Trypanosomatidae</taxon>
        <taxon>Trypanosoma</taxon>
        <taxon>Duttonella</taxon>
    </lineage>
</organism>
<dbReference type="GO" id="GO:0005524">
    <property type="term" value="F:ATP binding"/>
    <property type="evidence" value="ECO:0007669"/>
    <property type="project" value="UniProtKB-KW"/>
</dbReference>
<feature type="non-terminal residue" evidence="4">
    <location>
        <position position="1"/>
    </location>
</feature>
<dbReference type="EMBL" id="HE573019">
    <property type="protein sequence ID" value="CCC47014.1"/>
    <property type="molecule type" value="Genomic_DNA"/>
</dbReference>
<dbReference type="PANTHER" id="PTHR10606:SF50">
    <property type="entry name" value="6-BIPHOSPHATASE, PUTATIVE-RELATED"/>
    <property type="match status" value="1"/>
</dbReference>
<dbReference type="PANTHER" id="PTHR10606">
    <property type="entry name" value="6-PHOSPHOFRUCTO-2-KINASE/FRUCTOSE-2,6-BISPHOSPHATASE"/>
    <property type="match status" value="1"/>
</dbReference>
<evidence type="ECO:0000256" key="1">
    <source>
        <dbReference type="ARBA" id="ARBA00022741"/>
    </source>
</evidence>
<feature type="domain" description="6-phosphofructo-2-kinase" evidence="3">
    <location>
        <begin position="152"/>
        <end position="372"/>
    </location>
</feature>
<name>G0TST6_TRYVY</name>
<dbReference type="SUPFAM" id="SSF52540">
    <property type="entry name" value="P-loop containing nucleoside triphosphate hydrolases"/>
    <property type="match status" value="1"/>
</dbReference>
<dbReference type="InterPro" id="IPR029033">
    <property type="entry name" value="His_PPase_superfam"/>
</dbReference>
<dbReference type="Gene3D" id="3.40.50.1240">
    <property type="entry name" value="Phosphoglycerate mutase-like"/>
    <property type="match status" value="1"/>
</dbReference>